<dbReference type="PROSITE" id="PS51462">
    <property type="entry name" value="NUDIX"/>
    <property type="match status" value="1"/>
</dbReference>
<evidence type="ECO:0000259" key="1">
    <source>
        <dbReference type="PROSITE" id="PS51462"/>
    </source>
</evidence>
<dbReference type="RefSeq" id="WP_285570390.1">
    <property type="nucleotide sequence ID" value="NZ_BSTK01000003.1"/>
</dbReference>
<keyword evidence="2" id="KW-0378">Hydrolase</keyword>
<dbReference type="Pfam" id="PF00293">
    <property type="entry name" value="NUDIX"/>
    <property type="match status" value="1"/>
</dbReference>
<reference evidence="2" key="1">
    <citation type="submission" date="2023-03" db="EMBL/GenBank/DDBJ databases">
        <title>Actinoallomurus iriomotensis NBRC 103684.</title>
        <authorList>
            <person name="Ichikawa N."/>
            <person name="Sato H."/>
            <person name="Tonouchi N."/>
        </authorList>
    </citation>
    <scope>NUCLEOTIDE SEQUENCE</scope>
    <source>
        <strain evidence="2">NBRC 103684</strain>
    </source>
</reference>
<protein>
    <submittedName>
        <fullName evidence="2">NUDIX hydrolase</fullName>
    </submittedName>
</protein>
<sequence length="184" mass="20062">MTAGLHGDAVRVLSDWRPSDAGQDALRREFLAHLAEYPDGMWRECVAGHLTASTAVLDATGERVLLTLHPKAKLWLQLGGHCERADTSLAEAALREAAEESGIEGLRLLPGPVRVDRHRVWCHGGSYHLDVQYTAVAPPGARTRISEESDDLRWFPLEAVPDPADDVLRRLVAASGRLFAAQSG</sequence>
<dbReference type="EMBL" id="BSTK01000003">
    <property type="protein sequence ID" value="GLY84608.1"/>
    <property type="molecule type" value="Genomic_DNA"/>
</dbReference>
<dbReference type="Gene3D" id="3.90.79.10">
    <property type="entry name" value="Nucleoside Triphosphate Pyrophosphohydrolase"/>
    <property type="match status" value="1"/>
</dbReference>
<dbReference type="InterPro" id="IPR015797">
    <property type="entry name" value="NUDIX_hydrolase-like_dom_sf"/>
</dbReference>
<dbReference type="GO" id="GO:0016787">
    <property type="term" value="F:hydrolase activity"/>
    <property type="evidence" value="ECO:0007669"/>
    <property type="project" value="UniProtKB-KW"/>
</dbReference>
<evidence type="ECO:0000313" key="3">
    <source>
        <dbReference type="Proteomes" id="UP001165074"/>
    </source>
</evidence>
<gene>
    <name evidence="2" type="ORF">Airi02_025370</name>
</gene>
<evidence type="ECO:0000313" key="2">
    <source>
        <dbReference type="EMBL" id="GLY84608.1"/>
    </source>
</evidence>
<proteinExistence type="predicted"/>
<dbReference type="CDD" id="cd03674">
    <property type="entry name" value="NUDIX_Hydrolase"/>
    <property type="match status" value="1"/>
</dbReference>
<dbReference type="InterPro" id="IPR000086">
    <property type="entry name" value="NUDIX_hydrolase_dom"/>
</dbReference>
<keyword evidence="3" id="KW-1185">Reference proteome</keyword>
<accession>A0A9W6VTL2</accession>
<organism evidence="2 3">
    <name type="scientific">Actinoallomurus iriomotensis</name>
    <dbReference type="NCBI Taxonomy" id="478107"/>
    <lineage>
        <taxon>Bacteria</taxon>
        <taxon>Bacillati</taxon>
        <taxon>Actinomycetota</taxon>
        <taxon>Actinomycetes</taxon>
        <taxon>Streptosporangiales</taxon>
        <taxon>Thermomonosporaceae</taxon>
        <taxon>Actinoallomurus</taxon>
    </lineage>
</organism>
<name>A0A9W6VTL2_9ACTN</name>
<dbReference type="AlphaFoldDB" id="A0A9W6VTL2"/>
<dbReference type="Proteomes" id="UP001165074">
    <property type="component" value="Unassembled WGS sequence"/>
</dbReference>
<dbReference type="SUPFAM" id="SSF55811">
    <property type="entry name" value="Nudix"/>
    <property type="match status" value="1"/>
</dbReference>
<comment type="caution">
    <text evidence="2">The sequence shown here is derived from an EMBL/GenBank/DDBJ whole genome shotgun (WGS) entry which is preliminary data.</text>
</comment>
<feature type="domain" description="Nudix hydrolase" evidence="1">
    <location>
        <begin position="47"/>
        <end position="178"/>
    </location>
</feature>